<evidence type="ECO:0000256" key="2">
    <source>
        <dbReference type="ARBA" id="ARBA00006190"/>
    </source>
</evidence>
<dbReference type="AlphaFoldDB" id="A0A564ZAB3"/>
<keyword evidence="3" id="KW-0967">Endosome</keyword>
<dbReference type="InterPro" id="IPR005024">
    <property type="entry name" value="Snf7_fam"/>
</dbReference>
<proteinExistence type="inferred from homology"/>
<dbReference type="GO" id="GO:0005771">
    <property type="term" value="C:multivesicular body"/>
    <property type="evidence" value="ECO:0007669"/>
    <property type="project" value="TreeGrafter"/>
</dbReference>
<protein>
    <recommendedName>
        <fullName evidence="7">Charged multivesicular body protein 4b</fullName>
    </recommendedName>
</protein>
<feature type="region of interest" description="Disordered" evidence="4">
    <location>
        <begin position="196"/>
        <end position="220"/>
    </location>
</feature>
<evidence type="ECO:0000313" key="6">
    <source>
        <dbReference type="Proteomes" id="UP000321570"/>
    </source>
</evidence>
<dbReference type="GO" id="GO:0000815">
    <property type="term" value="C:ESCRT III complex"/>
    <property type="evidence" value="ECO:0007669"/>
    <property type="project" value="TreeGrafter"/>
</dbReference>
<dbReference type="Proteomes" id="UP000321570">
    <property type="component" value="Unassembled WGS sequence"/>
</dbReference>
<evidence type="ECO:0000256" key="1">
    <source>
        <dbReference type="ARBA" id="ARBA00004177"/>
    </source>
</evidence>
<evidence type="ECO:0000256" key="4">
    <source>
        <dbReference type="SAM" id="MobiDB-lite"/>
    </source>
</evidence>
<evidence type="ECO:0000256" key="3">
    <source>
        <dbReference type="ARBA" id="ARBA00022753"/>
    </source>
</evidence>
<dbReference type="EMBL" id="CABIJS010000702">
    <property type="protein sequence ID" value="VUZ56376.1"/>
    <property type="molecule type" value="Genomic_DNA"/>
</dbReference>
<comment type="subcellular location">
    <subcellularLocation>
        <location evidence="1">Endosome</location>
    </subcellularLocation>
</comment>
<evidence type="ECO:0008006" key="7">
    <source>
        <dbReference type="Google" id="ProtNLM"/>
    </source>
</evidence>
<evidence type="ECO:0000313" key="5">
    <source>
        <dbReference type="EMBL" id="VUZ56376.1"/>
    </source>
</evidence>
<dbReference type="PANTHER" id="PTHR22761:SF10">
    <property type="entry name" value="GH13992P"/>
    <property type="match status" value="1"/>
</dbReference>
<reference evidence="5 6" key="1">
    <citation type="submission" date="2019-07" db="EMBL/GenBank/DDBJ databases">
        <authorList>
            <person name="Jastrzebski P J."/>
            <person name="Paukszto L."/>
            <person name="Jastrzebski P J."/>
        </authorList>
    </citation>
    <scope>NUCLEOTIDE SEQUENCE [LARGE SCALE GENOMIC DNA]</scope>
    <source>
        <strain evidence="5 6">WMS-il1</strain>
    </source>
</reference>
<dbReference type="Pfam" id="PF03357">
    <property type="entry name" value="Snf7"/>
    <property type="match status" value="1"/>
</dbReference>
<organism evidence="5 6">
    <name type="scientific">Hymenolepis diminuta</name>
    <name type="common">Rat tapeworm</name>
    <dbReference type="NCBI Taxonomy" id="6216"/>
    <lineage>
        <taxon>Eukaryota</taxon>
        <taxon>Metazoa</taxon>
        <taxon>Spiralia</taxon>
        <taxon>Lophotrochozoa</taxon>
        <taxon>Platyhelminthes</taxon>
        <taxon>Cestoda</taxon>
        <taxon>Eucestoda</taxon>
        <taxon>Cyclophyllidea</taxon>
        <taxon>Hymenolepididae</taxon>
        <taxon>Hymenolepis</taxon>
    </lineage>
</organism>
<dbReference type="PANTHER" id="PTHR22761">
    <property type="entry name" value="CHARGED MULTIVESICULAR BODY PROTEIN"/>
    <property type="match status" value="1"/>
</dbReference>
<dbReference type="Gene3D" id="1.10.287.1060">
    <property type="entry name" value="ESAT-6-like"/>
    <property type="match status" value="1"/>
</dbReference>
<dbReference type="Gene3D" id="6.10.250.1710">
    <property type="match status" value="1"/>
</dbReference>
<keyword evidence="6" id="KW-1185">Reference proteome</keyword>
<dbReference type="GO" id="GO:0006900">
    <property type="term" value="P:vesicle budding from membrane"/>
    <property type="evidence" value="ECO:0007669"/>
    <property type="project" value="TreeGrafter"/>
</dbReference>
<sequence length="220" mass="24960">MSYLKRVFGSSQSKKDAAQENAMKALADSKEIYTKRQAYLEKKIELEIDKAKKYAREKNKRAALECLRRKQLWTKQLESIDGILMNLDAQSNAFENARLNMFYLDATKKCTNTMEILNKSMNIDMVHDLVDKTAEQQDITNEITAAISTPTDFDQFDMAELEKEFEMLAEDVTEKLTDVGGIEDLPSVPVGELIASKPKAKSSKKAEEDSELANLQMWSA</sequence>
<name>A0A564ZAB3_HYMDI</name>
<accession>A0A564ZAB3</accession>
<comment type="similarity">
    <text evidence="2">Belongs to the SNF7 family.</text>
</comment>
<dbReference type="GO" id="GO:0009898">
    <property type="term" value="C:cytoplasmic side of plasma membrane"/>
    <property type="evidence" value="ECO:0007669"/>
    <property type="project" value="TreeGrafter"/>
</dbReference>
<gene>
    <name evidence="5" type="ORF">WMSIL1_LOCUS13998</name>
</gene>
<dbReference type="GO" id="GO:0032511">
    <property type="term" value="P:late endosome to vacuole transport via multivesicular body sorting pathway"/>
    <property type="evidence" value="ECO:0007669"/>
    <property type="project" value="TreeGrafter"/>
</dbReference>